<accession>A0A7I9ZI68</accession>
<evidence type="ECO:0000256" key="1">
    <source>
        <dbReference type="SAM" id="Phobius"/>
    </source>
</evidence>
<reference evidence="3 4" key="1">
    <citation type="journal article" date="2019" name="Emerg. Microbes Infect.">
        <title>Comprehensive subspecies identification of 175 nontuberculous mycobacteria species based on 7547 genomic profiles.</title>
        <authorList>
            <person name="Matsumoto Y."/>
            <person name="Kinjo T."/>
            <person name="Motooka D."/>
            <person name="Nabeya D."/>
            <person name="Jung N."/>
            <person name="Uechi K."/>
            <person name="Horii T."/>
            <person name="Iida T."/>
            <person name="Fujita J."/>
            <person name="Nakamura S."/>
        </authorList>
    </citation>
    <scope>NUCLEOTIDE SEQUENCE [LARGE SCALE GENOMIC DNA]</scope>
    <source>
        <strain evidence="3 4">JCM 30996</strain>
    </source>
</reference>
<dbReference type="Pfam" id="PF09990">
    <property type="entry name" value="DUF2231"/>
    <property type="match status" value="1"/>
</dbReference>
<keyword evidence="1" id="KW-0812">Transmembrane</keyword>
<protein>
    <submittedName>
        <fullName evidence="3">Membrane protein</fullName>
    </submittedName>
</protein>
<proteinExistence type="predicted"/>
<dbReference type="Proteomes" id="UP000465304">
    <property type="component" value="Unassembled WGS sequence"/>
</dbReference>
<feature type="transmembrane region" description="Helical" evidence="1">
    <location>
        <begin position="80"/>
        <end position="97"/>
    </location>
</feature>
<feature type="transmembrane region" description="Helical" evidence="1">
    <location>
        <begin position="141"/>
        <end position="162"/>
    </location>
</feature>
<gene>
    <name evidence="3" type="ORF">MHIP_08010</name>
</gene>
<evidence type="ECO:0000259" key="2">
    <source>
        <dbReference type="Pfam" id="PF09990"/>
    </source>
</evidence>
<keyword evidence="1" id="KW-1133">Transmembrane helix</keyword>
<keyword evidence="4" id="KW-1185">Reference proteome</keyword>
<comment type="caution">
    <text evidence="3">The sequence shown here is derived from an EMBL/GenBank/DDBJ whole genome shotgun (WGS) entry which is preliminary data.</text>
</comment>
<keyword evidence="1" id="KW-0472">Membrane</keyword>
<organism evidence="3 4">
    <name type="scientific">Mycolicibacterium hippocampi</name>
    <dbReference type="NCBI Taxonomy" id="659824"/>
    <lineage>
        <taxon>Bacteria</taxon>
        <taxon>Bacillati</taxon>
        <taxon>Actinomycetota</taxon>
        <taxon>Actinomycetes</taxon>
        <taxon>Mycobacteriales</taxon>
        <taxon>Mycobacteriaceae</taxon>
        <taxon>Mycolicibacterium</taxon>
    </lineage>
</organism>
<feature type="transmembrane region" description="Helical" evidence="1">
    <location>
        <begin position="109"/>
        <end position="129"/>
    </location>
</feature>
<sequence>MNLHDVLRRVERMKSLDRPADAAADLADRVIDRRGLARALRGSWLGHRVHPLLVTVPVGTWTASAVFDVLFKDVTTARRLVAVGLAMAPPTALAGWADYPLLDRRQQRVGLVHAASNLVGVLVFSLAYRAYRRDRPRAARVYTFLGLAAIGVGGALGGHLSYAQGAGVFRWQPARAVTPGAPREFQHAA</sequence>
<evidence type="ECO:0000313" key="4">
    <source>
        <dbReference type="Proteomes" id="UP000465304"/>
    </source>
</evidence>
<dbReference type="EMBL" id="BLLB01000002">
    <property type="protein sequence ID" value="GFH00318.1"/>
    <property type="molecule type" value="Genomic_DNA"/>
</dbReference>
<dbReference type="AlphaFoldDB" id="A0A7I9ZI68"/>
<name>A0A7I9ZI68_9MYCO</name>
<feature type="domain" description="DUF2231" evidence="2">
    <location>
        <begin position="46"/>
        <end position="168"/>
    </location>
</feature>
<evidence type="ECO:0000313" key="3">
    <source>
        <dbReference type="EMBL" id="GFH00318.1"/>
    </source>
</evidence>
<dbReference type="InterPro" id="IPR019251">
    <property type="entry name" value="DUF2231_TM"/>
</dbReference>